<proteinExistence type="predicted"/>
<protein>
    <submittedName>
        <fullName evidence="2">Uncharacterized protein</fullName>
    </submittedName>
</protein>
<evidence type="ECO:0000313" key="2">
    <source>
        <dbReference type="EMBL" id="REF87505.1"/>
    </source>
</evidence>
<keyword evidence="1" id="KW-0732">Signal</keyword>
<evidence type="ECO:0000313" key="3">
    <source>
        <dbReference type="Proteomes" id="UP000256900"/>
    </source>
</evidence>
<dbReference type="Proteomes" id="UP000256900">
    <property type="component" value="Unassembled WGS sequence"/>
</dbReference>
<name>A0A3D9YYR2_9HYPH</name>
<feature type="chain" id="PRO_5017773957" evidence="1">
    <location>
        <begin position="31"/>
        <end position="119"/>
    </location>
</feature>
<accession>A0A3D9YYR2</accession>
<feature type="signal peptide" evidence="1">
    <location>
        <begin position="1"/>
        <end position="30"/>
    </location>
</feature>
<dbReference type="AlphaFoldDB" id="A0A3D9YYR2"/>
<gene>
    <name evidence="2" type="ORF">DES32_1128</name>
</gene>
<keyword evidence="3" id="KW-1185">Reference proteome</keyword>
<sequence>MQRLMHSATGLFLLVAVTCAGATASLAASAYEVTVVTPGGNATPVIYRLNVATGEVSYTYGVNFSGTKDPQPVPQGVYRLYSAAGADGKGNYWLYRLETQSGRLWVLGAGVWNEIAPAK</sequence>
<reference evidence="2 3" key="1">
    <citation type="submission" date="2018-08" db="EMBL/GenBank/DDBJ databases">
        <title>Genomic Encyclopedia of Type Strains, Phase IV (KMG-IV): sequencing the most valuable type-strain genomes for metagenomic binning, comparative biology and taxonomic classification.</title>
        <authorList>
            <person name="Goeker M."/>
        </authorList>
    </citation>
    <scope>NUCLEOTIDE SEQUENCE [LARGE SCALE GENOMIC DNA]</scope>
    <source>
        <strain evidence="2 3">BW863</strain>
    </source>
</reference>
<dbReference type="EMBL" id="QUMO01000002">
    <property type="protein sequence ID" value="REF87505.1"/>
    <property type="molecule type" value="Genomic_DNA"/>
</dbReference>
<evidence type="ECO:0000256" key="1">
    <source>
        <dbReference type="SAM" id="SignalP"/>
    </source>
</evidence>
<comment type="caution">
    <text evidence="2">The sequence shown here is derived from an EMBL/GenBank/DDBJ whole genome shotgun (WGS) entry which is preliminary data.</text>
</comment>
<organism evidence="2 3">
    <name type="scientific">Methylovirgula ligni</name>
    <dbReference type="NCBI Taxonomy" id="569860"/>
    <lineage>
        <taxon>Bacteria</taxon>
        <taxon>Pseudomonadati</taxon>
        <taxon>Pseudomonadota</taxon>
        <taxon>Alphaproteobacteria</taxon>
        <taxon>Hyphomicrobiales</taxon>
        <taxon>Beijerinckiaceae</taxon>
        <taxon>Methylovirgula</taxon>
    </lineage>
</organism>
<dbReference type="RefSeq" id="WP_115835698.1">
    <property type="nucleotide sequence ID" value="NZ_CP025086.1"/>
</dbReference>